<evidence type="ECO:0000313" key="18">
    <source>
        <dbReference type="Proteomes" id="UP001250538"/>
    </source>
</evidence>
<dbReference type="Gene3D" id="3.30.565.10">
    <property type="entry name" value="Histidine kinase-like ATPase, C-terminal domain"/>
    <property type="match status" value="1"/>
</dbReference>
<dbReference type="Gene3D" id="3.30.450.20">
    <property type="entry name" value="PAS domain"/>
    <property type="match status" value="1"/>
</dbReference>
<name>A0AAJ2JYQ0_9BACL</name>
<sequence length="469" mass="52272">MIGIRQRLVGSYLAVILTTVCILEVILITSVNYYYHYNVERALINQAEISAAFFQQYFAEEEVAEQSEKLVRAFSQHTSAQVQIMDAAGHIIQDSYGTQAGKEIIRYTDVQQAAAGEVGTWRGFDDDTNEHIVSVSYPLQSEGKTVGIVRFISSLTGTIDAVRYISILFILAGVLVVAIVAMLSIFLSRTITGPIRELKKAAEVMADGNFSIRAKKVYRDELGTLADTMNAMASRISRNEQLKNEFISSVSHEIRTPLTNIKGWAVTLKAGGTREDDLVTEGLDIIESETDRLSQLVDELLDFSKLDAGRLELAFSLVDVPRLVQQIGILLSPRAARLGIKLHIHSDPMFPIIFADENRLRQVLINLLDNAFKFTNEQGEIDLNARAFEHEVMICVRDTGSGIQEHELGMVMKKFYKGKNSPTGSGLGLSISEEIIRLHQGRIEMESEQGIGTEVRIYLPIHHEIGREI</sequence>
<dbReference type="InterPro" id="IPR003594">
    <property type="entry name" value="HATPase_dom"/>
</dbReference>
<evidence type="ECO:0000256" key="1">
    <source>
        <dbReference type="ARBA" id="ARBA00000085"/>
    </source>
</evidence>
<proteinExistence type="predicted"/>
<evidence type="ECO:0000313" key="17">
    <source>
        <dbReference type="EMBL" id="MDT8978797.1"/>
    </source>
</evidence>
<evidence type="ECO:0000256" key="14">
    <source>
        <dbReference type="SAM" id="Phobius"/>
    </source>
</evidence>
<evidence type="ECO:0000256" key="7">
    <source>
        <dbReference type="ARBA" id="ARBA00022692"/>
    </source>
</evidence>
<evidence type="ECO:0000256" key="6">
    <source>
        <dbReference type="ARBA" id="ARBA00022679"/>
    </source>
</evidence>
<evidence type="ECO:0000256" key="8">
    <source>
        <dbReference type="ARBA" id="ARBA00022741"/>
    </source>
</evidence>
<dbReference type="GO" id="GO:0007234">
    <property type="term" value="P:osmosensory signaling via phosphorelay pathway"/>
    <property type="evidence" value="ECO:0007669"/>
    <property type="project" value="TreeGrafter"/>
</dbReference>
<dbReference type="InterPro" id="IPR050351">
    <property type="entry name" value="BphY/WalK/GraS-like"/>
</dbReference>
<keyword evidence="12" id="KW-0902">Two-component regulatory system</keyword>
<comment type="catalytic activity">
    <reaction evidence="1">
        <text>ATP + protein L-histidine = ADP + protein N-phospho-L-histidine.</text>
        <dbReference type="EC" id="2.7.13.3"/>
    </reaction>
</comment>
<evidence type="ECO:0000256" key="12">
    <source>
        <dbReference type="ARBA" id="ARBA00023012"/>
    </source>
</evidence>
<keyword evidence="6" id="KW-0808">Transferase</keyword>
<dbReference type="GO" id="GO:0030295">
    <property type="term" value="F:protein kinase activator activity"/>
    <property type="evidence" value="ECO:0007669"/>
    <property type="project" value="TreeGrafter"/>
</dbReference>
<evidence type="ECO:0000256" key="5">
    <source>
        <dbReference type="ARBA" id="ARBA00022553"/>
    </source>
</evidence>
<evidence type="ECO:0000256" key="9">
    <source>
        <dbReference type="ARBA" id="ARBA00022777"/>
    </source>
</evidence>
<dbReference type="InterPro" id="IPR029151">
    <property type="entry name" value="Sensor-like_sf"/>
</dbReference>
<dbReference type="RefSeq" id="WP_315746690.1">
    <property type="nucleotide sequence ID" value="NZ_JAVYAA010000006.1"/>
</dbReference>
<keyword evidence="4" id="KW-1003">Cell membrane</keyword>
<dbReference type="EMBL" id="JAVYAA010000006">
    <property type="protein sequence ID" value="MDT8978797.1"/>
    <property type="molecule type" value="Genomic_DNA"/>
</dbReference>
<dbReference type="PANTHER" id="PTHR42878">
    <property type="entry name" value="TWO-COMPONENT HISTIDINE KINASE"/>
    <property type="match status" value="1"/>
</dbReference>
<dbReference type="Gene3D" id="6.10.340.10">
    <property type="match status" value="1"/>
</dbReference>
<feature type="transmembrane region" description="Helical" evidence="14">
    <location>
        <begin position="164"/>
        <end position="187"/>
    </location>
</feature>
<dbReference type="SUPFAM" id="SSF55874">
    <property type="entry name" value="ATPase domain of HSP90 chaperone/DNA topoisomerase II/histidine kinase"/>
    <property type="match status" value="1"/>
</dbReference>
<evidence type="ECO:0000259" key="15">
    <source>
        <dbReference type="PROSITE" id="PS50109"/>
    </source>
</evidence>
<evidence type="ECO:0000256" key="3">
    <source>
        <dbReference type="ARBA" id="ARBA00012438"/>
    </source>
</evidence>
<evidence type="ECO:0000256" key="13">
    <source>
        <dbReference type="ARBA" id="ARBA00023136"/>
    </source>
</evidence>
<dbReference type="GO" id="GO:0005886">
    <property type="term" value="C:plasma membrane"/>
    <property type="evidence" value="ECO:0007669"/>
    <property type="project" value="UniProtKB-SubCell"/>
</dbReference>
<dbReference type="CDD" id="cd00082">
    <property type="entry name" value="HisKA"/>
    <property type="match status" value="1"/>
</dbReference>
<organism evidence="17 18">
    <name type="scientific">Paenibacillus suaedae</name>
    <dbReference type="NCBI Taxonomy" id="3077233"/>
    <lineage>
        <taxon>Bacteria</taxon>
        <taxon>Bacillati</taxon>
        <taxon>Bacillota</taxon>
        <taxon>Bacilli</taxon>
        <taxon>Bacillales</taxon>
        <taxon>Paenibacillaceae</taxon>
        <taxon>Paenibacillus</taxon>
    </lineage>
</organism>
<dbReference type="CDD" id="cd06225">
    <property type="entry name" value="HAMP"/>
    <property type="match status" value="1"/>
</dbReference>
<evidence type="ECO:0000259" key="16">
    <source>
        <dbReference type="PROSITE" id="PS50885"/>
    </source>
</evidence>
<comment type="subcellular location">
    <subcellularLocation>
        <location evidence="2">Cell membrane</location>
        <topology evidence="2">Multi-pass membrane protein</topology>
    </subcellularLocation>
</comment>
<dbReference type="PROSITE" id="PS50109">
    <property type="entry name" value="HIS_KIN"/>
    <property type="match status" value="1"/>
</dbReference>
<dbReference type="InterPro" id="IPR003660">
    <property type="entry name" value="HAMP_dom"/>
</dbReference>
<evidence type="ECO:0000256" key="4">
    <source>
        <dbReference type="ARBA" id="ARBA00022475"/>
    </source>
</evidence>
<keyword evidence="18" id="KW-1185">Reference proteome</keyword>
<dbReference type="InterPro" id="IPR003661">
    <property type="entry name" value="HisK_dim/P_dom"/>
</dbReference>
<dbReference type="PRINTS" id="PR00344">
    <property type="entry name" value="BCTRLSENSOR"/>
</dbReference>
<keyword evidence="11 14" id="KW-1133">Transmembrane helix</keyword>
<keyword evidence="7 14" id="KW-0812">Transmembrane</keyword>
<dbReference type="GO" id="GO:0000156">
    <property type="term" value="F:phosphorelay response regulator activity"/>
    <property type="evidence" value="ECO:0007669"/>
    <property type="project" value="TreeGrafter"/>
</dbReference>
<dbReference type="GO" id="GO:0005524">
    <property type="term" value="F:ATP binding"/>
    <property type="evidence" value="ECO:0007669"/>
    <property type="project" value="UniProtKB-KW"/>
</dbReference>
<protein>
    <recommendedName>
        <fullName evidence="3">histidine kinase</fullName>
        <ecNumber evidence="3">2.7.13.3</ecNumber>
    </recommendedName>
</protein>
<dbReference type="InterPro" id="IPR036097">
    <property type="entry name" value="HisK_dim/P_sf"/>
</dbReference>
<dbReference type="Proteomes" id="UP001250538">
    <property type="component" value="Unassembled WGS sequence"/>
</dbReference>
<dbReference type="SMART" id="SM00387">
    <property type="entry name" value="HATPase_c"/>
    <property type="match status" value="1"/>
</dbReference>
<feature type="transmembrane region" description="Helical" evidence="14">
    <location>
        <begin position="12"/>
        <end position="35"/>
    </location>
</feature>
<dbReference type="SUPFAM" id="SSF158472">
    <property type="entry name" value="HAMP domain-like"/>
    <property type="match status" value="1"/>
</dbReference>
<accession>A0AAJ2JYQ0</accession>
<dbReference type="InterPro" id="IPR036890">
    <property type="entry name" value="HATPase_C_sf"/>
</dbReference>
<keyword evidence="5" id="KW-0597">Phosphoprotein</keyword>
<keyword evidence="10 17" id="KW-0067">ATP-binding</keyword>
<dbReference type="EC" id="2.7.13.3" evidence="3"/>
<dbReference type="SMART" id="SM00388">
    <property type="entry name" value="HisKA"/>
    <property type="match status" value="1"/>
</dbReference>
<dbReference type="Pfam" id="PF00672">
    <property type="entry name" value="HAMP"/>
    <property type="match status" value="1"/>
</dbReference>
<dbReference type="FunFam" id="1.10.287.130:FF:000001">
    <property type="entry name" value="Two-component sensor histidine kinase"/>
    <property type="match status" value="1"/>
</dbReference>
<dbReference type="AlphaFoldDB" id="A0AAJ2JYQ0"/>
<dbReference type="GO" id="GO:0000155">
    <property type="term" value="F:phosphorelay sensor kinase activity"/>
    <property type="evidence" value="ECO:0007669"/>
    <property type="project" value="InterPro"/>
</dbReference>
<evidence type="ECO:0000256" key="10">
    <source>
        <dbReference type="ARBA" id="ARBA00022840"/>
    </source>
</evidence>
<keyword evidence="9" id="KW-0418">Kinase</keyword>
<dbReference type="SUPFAM" id="SSF103190">
    <property type="entry name" value="Sensory domain-like"/>
    <property type="match status" value="1"/>
</dbReference>
<evidence type="ECO:0000256" key="2">
    <source>
        <dbReference type="ARBA" id="ARBA00004651"/>
    </source>
</evidence>
<keyword evidence="8" id="KW-0547">Nucleotide-binding</keyword>
<dbReference type="InterPro" id="IPR004358">
    <property type="entry name" value="Sig_transdc_His_kin-like_C"/>
</dbReference>
<dbReference type="InterPro" id="IPR005467">
    <property type="entry name" value="His_kinase_dom"/>
</dbReference>
<keyword evidence="13 14" id="KW-0472">Membrane</keyword>
<dbReference type="SUPFAM" id="SSF47384">
    <property type="entry name" value="Homodimeric domain of signal transducing histidine kinase"/>
    <property type="match status" value="1"/>
</dbReference>
<feature type="domain" description="HAMP" evidence="16">
    <location>
        <begin position="189"/>
        <end position="241"/>
    </location>
</feature>
<dbReference type="Pfam" id="PF00512">
    <property type="entry name" value="HisKA"/>
    <property type="match status" value="1"/>
</dbReference>
<evidence type="ECO:0000256" key="11">
    <source>
        <dbReference type="ARBA" id="ARBA00022989"/>
    </source>
</evidence>
<reference evidence="18" key="1">
    <citation type="submission" date="2023-09" db="EMBL/GenBank/DDBJ databases">
        <title>Paenibacillus sp. chi10 Genome sequencing and assembly.</title>
        <authorList>
            <person name="Kim I."/>
        </authorList>
    </citation>
    <scope>NUCLEOTIDE SEQUENCE [LARGE SCALE GENOMIC DNA]</scope>
    <source>
        <strain evidence="18">chi10</strain>
    </source>
</reference>
<dbReference type="SMART" id="SM00304">
    <property type="entry name" value="HAMP"/>
    <property type="match status" value="1"/>
</dbReference>
<gene>
    <name evidence="17" type="ORF">RQP50_21405</name>
</gene>
<dbReference type="FunFam" id="3.30.565.10:FF:000006">
    <property type="entry name" value="Sensor histidine kinase WalK"/>
    <property type="match status" value="1"/>
</dbReference>
<dbReference type="PROSITE" id="PS50885">
    <property type="entry name" value="HAMP"/>
    <property type="match status" value="1"/>
</dbReference>
<dbReference type="Pfam" id="PF02518">
    <property type="entry name" value="HATPase_c"/>
    <property type="match status" value="1"/>
</dbReference>
<dbReference type="PANTHER" id="PTHR42878:SF7">
    <property type="entry name" value="SENSOR HISTIDINE KINASE GLRK"/>
    <property type="match status" value="1"/>
</dbReference>
<feature type="domain" description="Histidine kinase" evidence="15">
    <location>
        <begin position="249"/>
        <end position="463"/>
    </location>
</feature>
<comment type="caution">
    <text evidence="17">The sequence shown here is derived from an EMBL/GenBank/DDBJ whole genome shotgun (WGS) entry which is preliminary data.</text>
</comment>
<dbReference type="Gene3D" id="1.10.287.130">
    <property type="match status" value="1"/>
</dbReference>